<evidence type="ECO:0000256" key="6">
    <source>
        <dbReference type="RuleBase" id="RU363042"/>
    </source>
</evidence>
<gene>
    <name evidence="6" type="primary">mprF</name>
    <name evidence="7" type="ORF">OCV88_11520</name>
</gene>
<feature type="transmembrane region" description="Helical" evidence="6">
    <location>
        <begin position="41"/>
        <end position="65"/>
    </location>
</feature>
<keyword evidence="2" id="KW-1003">Cell membrane</keyword>
<reference evidence="7 8" key="1">
    <citation type="journal article" date="2021" name="ISME Commun">
        <title>Automated analysis of genomic sequences facilitates high-throughput and comprehensive description of bacteria.</title>
        <authorList>
            <person name="Hitch T.C.A."/>
        </authorList>
    </citation>
    <scope>NUCLEOTIDE SEQUENCE [LARGE SCALE GENOMIC DNA]</scope>
    <source>
        <strain evidence="7 8">Sanger_109</strain>
    </source>
</reference>
<evidence type="ECO:0000256" key="5">
    <source>
        <dbReference type="ARBA" id="ARBA00023136"/>
    </source>
</evidence>
<evidence type="ECO:0000313" key="7">
    <source>
        <dbReference type="EMBL" id="MCU6762961.1"/>
    </source>
</evidence>
<dbReference type="PANTHER" id="PTHR37693:SF1">
    <property type="entry name" value="INTEGRAL MEMBRANE PROTEIN"/>
    <property type="match status" value="1"/>
</dbReference>
<keyword evidence="6" id="KW-0046">Antibiotic resistance</keyword>
<feature type="transmembrane region" description="Helical" evidence="6">
    <location>
        <begin position="86"/>
        <end position="105"/>
    </location>
</feature>
<dbReference type="Pfam" id="PF03706">
    <property type="entry name" value="LPG_synthase_TM"/>
    <property type="match status" value="1"/>
</dbReference>
<name>A0ABT2TMS0_9FIRM</name>
<organism evidence="7 8">
    <name type="scientific">Brotonthovivens ammoniilytica</name>
    <dbReference type="NCBI Taxonomy" id="2981725"/>
    <lineage>
        <taxon>Bacteria</taxon>
        <taxon>Bacillati</taxon>
        <taxon>Bacillota</taxon>
        <taxon>Clostridia</taxon>
        <taxon>Lachnospirales</taxon>
        <taxon>Lachnospiraceae</taxon>
        <taxon>Brotonthovivens</taxon>
    </lineage>
</organism>
<comment type="caution">
    <text evidence="7">The sequence shown here is derived from an EMBL/GenBank/DDBJ whole genome shotgun (WGS) entry which is preliminary data.</text>
</comment>
<feature type="transmembrane region" description="Helical" evidence="6">
    <location>
        <begin position="117"/>
        <end position="139"/>
    </location>
</feature>
<dbReference type="InterPro" id="IPR022791">
    <property type="entry name" value="L-PG_synthase/AglD"/>
</dbReference>
<evidence type="ECO:0000256" key="3">
    <source>
        <dbReference type="ARBA" id="ARBA00022692"/>
    </source>
</evidence>
<keyword evidence="8" id="KW-1185">Reference proteome</keyword>
<keyword evidence="5 6" id="KW-0472">Membrane</keyword>
<comment type="catalytic activity">
    <reaction evidence="6">
        <text>L-lysyl-tRNA(Lys) + a 1,2-diacyl-sn-glycero-3-phospho-(1'-sn-glycerol) = a 1,2-diacyl-sn-glycero-3-phospho-1'-(3'-O-L-lysyl)-sn-glycerol + tRNA(Lys)</text>
        <dbReference type="Rhea" id="RHEA:10668"/>
        <dbReference type="Rhea" id="RHEA-COMP:9696"/>
        <dbReference type="Rhea" id="RHEA-COMP:9697"/>
        <dbReference type="ChEBI" id="CHEBI:64716"/>
        <dbReference type="ChEBI" id="CHEBI:75792"/>
        <dbReference type="ChEBI" id="CHEBI:78442"/>
        <dbReference type="ChEBI" id="CHEBI:78529"/>
        <dbReference type="EC" id="2.3.2.3"/>
    </reaction>
</comment>
<feature type="transmembrane region" description="Helical" evidence="6">
    <location>
        <begin position="301"/>
        <end position="321"/>
    </location>
</feature>
<comment type="subcellular location">
    <subcellularLocation>
        <location evidence="1 6">Cell membrane</location>
        <topology evidence="1 6">Multi-pass membrane protein</topology>
    </subcellularLocation>
</comment>
<keyword evidence="6" id="KW-0443">Lipid metabolism</keyword>
<dbReference type="RefSeq" id="WP_158425615.1">
    <property type="nucleotide sequence ID" value="NZ_JAOQJQ010000004.1"/>
</dbReference>
<feature type="transmembrane region" description="Helical" evidence="6">
    <location>
        <begin position="236"/>
        <end position="262"/>
    </location>
</feature>
<evidence type="ECO:0000313" key="8">
    <source>
        <dbReference type="Proteomes" id="UP001652442"/>
    </source>
</evidence>
<proteinExistence type="inferred from homology"/>
<sequence>MKNKKMWAKIIFVIVLLAIIAYTFRDLAGPILGQLRKTSAVVLIAICISSVIYHLFEAWITYSLAKRYNPDIKYSRTVCCAFYCSFYRLATLGSGSGVAAIYYLGQSGVEYSKGAGLYMIQYVMHKVSIALFSGMLFLINWNFMVRNYSEYAVYLVLAYGLTAIISIFLILFAVSAKFHWLLFKIGGIFNKSGKLDGVMESLRKNCDIMEVSTAELLKDKKTLVTTVLKNLIKCCFWYGIPFLILFGTGGLTLFQSLAVCSLSVMTAAVIPTPAGIGSVEVIMTSLIGVVVGVHVSGAVTLLYRFATFIFPFAVGGIYVLYRRWKVKQDRQQSEMEKPSGVIKD</sequence>
<dbReference type="Proteomes" id="UP001652442">
    <property type="component" value="Unassembled WGS sequence"/>
</dbReference>
<evidence type="ECO:0000256" key="4">
    <source>
        <dbReference type="ARBA" id="ARBA00022989"/>
    </source>
</evidence>
<comment type="similarity">
    <text evidence="6">Belongs to the LPG synthase family.</text>
</comment>
<keyword evidence="4 6" id="KW-1133">Transmembrane helix</keyword>
<protein>
    <recommendedName>
        <fullName evidence="6">Phosphatidylglycerol lysyltransferase</fullName>
        <ecNumber evidence="6">2.3.2.3</ecNumber>
    </recommendedName>
    <alternativeName>
        <fullName evidence="6">Lysylphosphatidylglycerol synthase</fullName>
    </alternativeName>
</protein>
<feature type="transmembrane region" description="Helical" evidence="6">
    <location>
        <begin position="151"/>
        <end position="174"/>
    </location>
</feature>
<dbReference type="PANTHER" id="PTHR37693">
    <property type="entry name" value="PHOSPHATIDYLGLYCEROL LYSYLTRANSFERASE"/>
    <property type="match status" value="1"/>
</dbReference>
<keyword evidence="6" id="KW-0808">Transferase</keyword>
<keyword evidence="3 6" id="KW-0812">Transmembrane</keyword>
<feature type="transmembrane region" description="Helical" evidence="6">
    <location>
        <begin position="274"/>
        <end position="295"/>
    </location>
</feature>
<evidence type="ECO:0000256" key="1">
    <source>
        <dbReference type="ARBA" id="ARBA00004651"/>
    </source>
</evidence>
<dbReference type="NCBIfam" id="TIGR00374">
    <property type="entry name" value="flippase-like domain"/>
    <property type="match status" value="1"/>
</dbReference>
<comment type="function">
    <text evidence="6">Catalyzes the transfer of a lysyl group from L-lysyl-tRNA(Lys) to membrane-bound phosphatidylglycerol (PG), which produces lysylphosphatidylglycerol (LPG), a major component of the bacterial membrane with a positive net charge. LPG synthesis contributes to bacterial virulence as it is involved in the resistance mechanism against cationic antimicrobial peptides (CAMP) produces by the host's immune system (defensins, cathelicidins) and by the competing microorganisms.</text>
</comment>
<evidence type="ECO:0000256" key="2">
    <source>
        <dbReference type="ARBA" id="ARBA00022475"/>
    </source>
</evidence>
<accession>A0ABT2TMS0</accession>
<dbReference type="EMBL" id="JAOQJQ010000004">
    <property type="protein sequence ID" value="MCU6762961.1"/>
    <property type="molecule type" value="Genomic_DNA"/>
</dbReference>
<dbReference type="EC" id="2.3.2.3" evidence="6"/>